<reference evidence="2 3" key="1">
    <citation type="journal article" date="2010" name="Proc. Natl. Acad. Sci. U.S.A.">
        <title>Genome analysis of Bifidobacterium bifidum PRL2010 reveals metabolic pathways for host-derived glycan foraging.</title>
        <authorList>
            <person name="Turroni F."/>
            <person name="Bottacini F."/>
            <person name="Foroni E."/>
            <person name="Mulder I."/>
            <person name="Kim J.H."/>
            <person name="Zomer A."/>
            <person name="Sanchez B."/>
            <person name="Bidossi A."/>
            <person name="Ferrarini A."/>
            <person name="Giubellini V."/>
            <person name="Delledonne M."/>
            <person name="Henrissat B."/>
            <person name="Coutinho P."/>
            <person name="Oggioni M."/>
            <person name="Fitzgerald G.F."/>
            <person name="Mills D."/>
            <person name="Margolles A."/>
            <person name="Kelly D."/>
            <person name="van Sinderen D."/>
            <person name="Ventura M."/>
        </authorList>
    </citation>
    <scope>NUCLEOTIDE SEQUENCE [LARGE SCALE GENOMIC DNA]</scope>
    <source>
        <strain evidence="2 3">PRL2010</strain>
    </source>
</reference>
<evidence type="ECO:0000256" key="1">
    <source>
        <dbReference type="SAM" id="Phobius"/>
    </source>
</evidence>
<dbReference type="AlphaFoldDB" id="A0A0H3EC47"/>
<evidence type="ECO:0000313" key="3">
    <source>
        <dbReference type="Proteomes" id="UP000002312"/>
    </source>
</evidence>
<dbReference type="KEGG" id="bbp:BBPR_0763"/>
<name>A0A0H3EC47_BIFBP</name>
<dbReference type="Pfam" id="PF06961">
    <property type="entry name" value="DUF1294"/>
    <property type="match status" value="1"/>
</dbReference>
<keyword evidence="1" id="KW-0472">Membrane</keyword>
<dbReference type="OrthoDB" id="72963at2"/>
<evidence type="ECO:0008006" key="4">
    <source>
        <dbReference type="Google" id="ProtNLM"/>
    </source>
</evidence>
<dbReference type="PATRIC" id="fig|702459.3.peg.794"/>
<accession>A0A0H3EC47</accession>
<dbReference type="RefSeq" id="WP_013389787.1">
    <property type="nucleotide sequence ID" value="NC_014638.1"/>
</dbReference>
<feature type="transmembrane region" description="Helical" evidence="1">
    <location>
        <begin position="18"/>
        <end position="35"/>
    </location>
</feature>
<feature type="transmembrane region" description="Helical" evidence="1">
    <location>
        <begin position="123"/>
        <end position="144"/>
    </location>
</feature>
<dbReference type="InterPro" id="IPR010718">
    <property type="entry name" value="DUF1294"/>
</dbReference>
<proteinExistence type="predicted"/>
<sequence>MEQALSALGGAVQGVHPFVIYLAGINALTFILFAIDYAIARYNQDEDTGFMDGRILTLFAVAGGALGMLLALMIFTRNHMNKHNIAWWFSAIVFLIVWVLVVLVWAGVIVVDLEPGASFNAPVIVALGAYLLAINVITFAVFCLDKKRAIDRGSRFPEATLLGLSLAGGALGGIAGMRVAHHKTSKWYFAVGLPAFIILHVALFLLAHGAGLV</sequence>
<dbReference type="eggNOG" id="COG3326">
    <property type="taxonomic scope" value="Bacteria"/>
</dbReference>
<dbReference type="EMBL" id="CP001840">
    <property type="protein sequence ID" value="ADP35849.1"/>
    <property type="molecule type" value="Genomic_DNA"/>
</dbReference>
<gene>
    <name evidence="2" type="ordered locus">BBPR_0763</name>
</gene>
<feature type="transmembrane region" description="Helical" evidence="1">
    <location>
        <begin position="87"/>
        <end position="111"/>
    </location>
</feature>
<dbReference type="Proteomes" id="UP000002312">
    <property type="component" value="Chromosome"/>
</dbReference>
<dbReference type="HOGENOM" id="CLU_101680_0_0_11"/>
<feature type="transmembrane region" description="Helical" evidence="1">
    <location>
        <begin position="187"/>
        <end position="207"/>
    </location>
</feature>
<organism evidence="2 3">
    <name type="scientific">Bifidobacterium bifidum (strain PRL2010)</name>
    <dbReference type="NCBI Taxonomy" id="702459"/>
    <lineage>
        <taxon>Bacteria</taxon>
        <taxon>Bacillati</taxon>
        <taxon>Actinomycetota</taxon>
        <taxon>Actinomycetes</taxon>
        <taxon>Bifidobacteriales</taxon>
        <taxon>Bifidobacteriaceae</taxon>
        <taxon>Bifidobacterium</taxon>
    </lineage>
</organism>
<keyword evidence="1" id="KW-1133">Transmembrane helix</keyword>
<feature type="transmembrane region" description="Helical" evidence="1">
    <location>
        <begin position="55"/>
        <end position="75"/>
    </location>
</feature>
<keyword evidence="1" id="KW-0812">Transmembrane</keyword>
<protein>
    <recommendedName>
        <fullName evidence="4">DUF1294 domain-containing protein</fullName>
    </recommendedName>
</protein>
<evidence type="ECO:0000313" key="2">
    <source>
        <dbReference type="EMBL" id="ADP35849.1"/>
    </source>
</evidence>